<accession>A0ABV5GZI4</accession>
<dbReference type="EMBL" id="JBHMFA010000005">
    <property type="protein sequence ID" value="MFB9105059.1"/>
    <property type="molecule type" value="Genomic_DNA"/>
</dbReference>
<proteinExistence type="predicted"/>
<comment type="caution">
    <text evidence="2">The sequence shown here is derived from an EMBL/GenBank/DDBJ whole genome shotgun (WGS) entry which is preliminary data.</text>
</comment>
<protein>
    <submittedName>
        <fullName evidence="2">DUF4998 domain-containing protein</fullName>
    </submittedName>
</protein>
<dbReference type="RefSeq" id="WP_290272763.1">
    <property type="nucleotide sequence ID" value="NZ_JAUFQP010000013.1"/>
</dbReference>
<sequence length="248" mass="27744">MIIKYKRIIGRISLLALIITCSFSCETDLYETYSEYSDGNVVSVGSPDSLSVDSGLDKLMFKVFINADPKLKKGVISWNLGANEKTFNIDRTIYQNEIIDVEVEPGEGSYEFAVHLEDANGNKSNTLTLFTEVLGETYRADLVNRSLSGSTLSSETEVTLTWESNRYIDSKMVEQVTNDLLVKTELTYISEADGLEKTVVIDESEDTLVISDFIPEGSFNYKTFYKPTVDSVYIFESNPTEGTFPAKI</sequence>
<evidence type="ECO:0000256" key="1">
    <source>
        <dbReference type="SAM" id="SignalP"/>
    </source>
</evidence>
<gene>
    <name evidence="2" type="ORF">ACFFU1_09125</name>
</gene>
<dbReference type="Proteomes" id="UP001589590">
    <property type="component" value="Unassembled WGS sequence"/>
</dbReference>
<evidence type="ECO:0000313" key="2">
    <source>
        <dbReference type="EMBL" id="MFB9105059.1"/>
    </source>
</evidence>
<feature type="chain" id="PRO_5045258524" evidence="1">
    <location>
        <begin position="28"/>
        <end position="248"/>
    </location>
</feature>
<evidence type="ECO:0000313" key="3">
    <source>
        <dbReference type="Proteomes" id="UP001589590"/>
    </source>
</evidence>
<feature type="signal peptide" evidence="1">
    <location>
        <begin position="1"/>
        <end position="27"/>
    </location>
</feature>
<name>A0ABV5GZI4_9FLAO</name>
<reference evidence="2 3" key="1">
    <citation type="submission" date="2024-09" db="EMBL/GenBank/DDBJ databases">
        <authorList>
            <person name="Sun Q."/>
            <person name="Mori K."/>
        </authorList>
    </citation>
    <scope>NUCLEOTIDE SEQUENCE [LARGE SCALE GENOMIC DNA]</scope>
    <source>
        <strain evidence="2 3">CECT 8300</strain>
    </source>
</reference>
<dbReference type="Pfam" id="PF16389">
    <property type="entry name" value="DUF4998"/>
    <property type="match status" value="1"/>
</dbReference>
<keyword evidence="3" id="KW-1185">Reference proteome</keyword>
<keyword evidence="1" id="KW-0732">Signal</keyword>
<organism evidence="2 3">
    <name type="scientific">Algibacter miyuki</name>
    <dbReference type="NCBI Taxonomy" id="1306933"/>
    <lineage>
        <taxon>Bacteria</taxon>
        <taxon>Pseudomonadati</taxon>
        <taxon>Bacteroidota</taxon>
        <taxon>Flavobacteriia</taxon>
        <taxon>Flavobacteriales</taxon>
        <taxon>Flavobacteriaceae</taxon>
        <taxon>Algibacter</taxon>
    </lineage>
</organism>